<comment type="caution">
    <text evidence="1">The sequence shown here is derived from an EMBL/GenBank/DDBJ whole genome shotgun (WGS) entry which is preliminary data.</text>
</comment>
<proteinExistence type="predicted"/>
<sequence length="120" mass="14151">MRTQLEELKKYGYKIYVSDKYTWAYIITSSNNILYIEENHFYGYDVSFEYIPTDGCGDGCSCKGKGQDRIDPTVITIDLESIQKAERNGSNFAWELGAKRYKSVAQWFDRMWCKEDFYKL</sequence>
<dbReference type="GeneID" id="92793673"/>
<gene>
    <name evidence="1" type="ORF">EUBDOL_01541</name>
</gene>
<dbReference type="HOGENOM" id="CLU_2046149_0_0_9"/>
<name>A8RCY9_9FIRM</name>
<protein>
    <submittedName>
        <fullName evidence="1">Uncharacterized protein</fullName>
    </submittedName>
</protein>
<evidence type="ECO:0000313" key="1">
    <source>
        <dbReference type="EMBL" id="EDP10942.1"/>
    </source>
</evidence>
<reference evidence="1 2" key="1">
    <citation type="submission" date="2007-09" db="EMBL/GenBank/DDBJ databases">
        <title>Draft genome sequence of Eubacterium dolichum (DSM 3991).</title>
        <authorList>
            <person name="Sudarsanam P."/>
            <person name="Ley R."/>
            <person name="Guruge J."/>
            <person name="Turnbaugh P.J."/>
            <person name="Mahowald M."/>
            <person name="Liep D."/>
            <person name="Gordon J."/>
        </authorList>
    </citation>
    <scope>NUCLEOTIDE SEQUENCE [LARGE SCALE GENOMIC DNA]</scope>
    <source>
        <strain evidence="1 2">DSM 3991</strain>
    </source>
</reference>
<evidence type="ECO:0000313" key="2">
    <source>
        <dbReference type="Proteomes" id="UP000004090"/>
    </source>
</evidence>
<organism evidence="1 2">
    <name type="scientific">Amedibacillus dolichus DSM 3991</name>
    <dbReference type="NCBI Taxonomy" id="428127"/>
    <lineage>
        <taxon>Bacteria</taxon>
        <taxon>Bacillati</taxon>
        <taxon>Bacillota</taxon>
        <taxon>Erysipelotrichia</taxon>
        <taxon>Erysipelotrichales</taxon>
        <taxon>Erysipelotrichaceae</taxon>
        <taxon>Amedibacillus</taxon>
    </lineage>
</organism>
<dbReference type="STRING" id="428127.EUBDOL_01541"/>
<dbReference type="Proteomes" id="UP000004090">
    <property type="component" value="Unassembled WGS sequence"/>
</dbReference>
<dbReference type="AlphaFoldDB" id="A8RCY9"/>
<dbReference type="EMBL" id="ABAW02000021">
    <property type="protein sequence ID" value="EDP10942.1"/>
    <property type="molecule type" value="Genomic_DNA"/>
</dbReference>
<accession>A8RCY9</accession>
<reference evidence="1 2" key="2">
    <citation type="submission" date="2007-09" db="EMBL/GenBank/DDBJ databases">
        <authorList>
            <person name="Fulton L."/>
            <person name="Clifton S."/>
            <person name="Fulton B."/>
            <person name="Xu J."/>
            <person name="Minx P."/>
            <person name="Pepin K.H."/>
            <person name="Johnson M."/>
            <person name="Thiruvilangam P."/>
            <person name="Bhonagiri V."/>
            <person name="Nash W.E."/>
            <person name="Mardis E.R."/>
            <person name="Wilson R.K."/>
        </authorList>
    </citation>
    <scope>NUCLEOTIDE SEQUENCE [LARGE SCALE GENOMIC DNA]</scope>
    <source>
        <strain evidence="1 2">DSM 3991</strain>
    </source>
</reference>
<dbReference type="RefSeq" id="WP_004800047.1">
    <property type="nucleotide sequence ID" value="NZ_DS483476.1"/>
</dbReference>